<dbReference type="RefSeq" id="WP_270946952.1">
    <property type="nucleotide sequence ID" value="NZ_JAQGLA010000003.1"/>
</dbReference>
<comment type="caution">
    <text evidence="2">The sequence shown here is derived from an EMBL/GenBank/DDBJ whole genome shotgun (WGS) entry which is preliminary data.</text>
</comment>
<gene>
    <name evidence="2" type="ORF">OU415_02975</name>
</gene>
<name>A0ABT4URN9_9PSEU</name>
<keyword evidence="3" id="KW-1185">Reference proteome</keyword>
<organism evidence="2 3">
    <name type="scientific">Saccharopolyspora oryzae</name>
    <dbReference type="NCBI Taxonomy" id="2997343"/>
    <lineage>
        <taxon>Bacteria</taxon>
        <taxon>Bacillati</taxon>
        <taxon>Actinomycetota</taxon>
        <taxon>Actinomycetes</taxon>
        <taxon>Pseudonocardiales</taxon>
        <taxon>Pseudonocardiaceae</taxon>
        <taxon>Saccharopolyspora</taxon>
    </lineage>
</organism>
<evidence type="ECO:0000313" key="3">
    <source>
        <dbReference type="Proteomes" id="UP001210380"/>
    </source>
</evidence>
<evidence type="ECO:0000256" key="1">
    <source>
        <dbReference type="SAM" id="MobiDB-lite"/>
    </source>
</evidence>
<proteinExistence type="predicted"/>
<evidence type="ECO:0000313" key="2">
    <source>
        <dbReference type="EMBL" id="MDA3624383.1"/>
    </source>
</evidence>
<reference evidence="2 3" key="1">
    <citation type="submission" date="2022-11" db="EMBL/GenBank/DDBJ databases">
        <title>Draft genome sequence of Saccharopolyspora sp. WRP15-2 isolated from rhizosphere soils of wild rice in Thailand.</title>
        <authorList>
            <person name="Duangmal K."/>
            <person name="Kammanee S."/>
            <person name="Muangham S."/>
        </authorList>
    </citation>
    <scope>NUCLEOTIDE SEQUENCE [LARGE SCALE GENOMIC DNA]</scope>
    <source>
        <strain evidence="2 3">WRP15-2</strain>
    </source>
</reference>
<feature type="compositionally biased region" description="Low complexity" evidence="1">
    <location>
        <begin position="1"/>
        <end position="11"/>
    </location>
</feature>
<feature type="region of interest" description="Disordered" evidence="1">
    <location>
        <begin position="1"/>
        <end position="20"/>
    </location>
</feature>
<dbReference type="EMBL" id="JAQGLA010000003">
    <property type="protein sequence ID" value="MDA3624383.1"/>
    <property type="molecule type" value="Genomic_DNA"/>
</dbReference>
<dbReference type="Proteomes" id="UP001210380">
    <property type="component" value="Unassembled WGS sequence"/>
</dbReference>
<accession>A0ABT4URN9</accession>
<protein>
    <submittedName>
        <fullName evidence="2">Uncharacterized protein</fullName>
    </submittedName>
</protein>
<sequence>MPIARTTLPTPRATPPPPRDRVLRFAGCRRGACVEPRGFAVLFRLLVPDFARDLL</sequence>